<evidence type="ECO:0000313" key="2">
    <source>
        <dbReference type="Proteomes" id="UP000298663"/>
    </source>
</evidence>
<comment type="caution">
    <text evidence="1">The sequence shown here is derived from an EMBL/GenBank/DDBJ whole genome shotgun (WGS) entry which is preliminary data.</text>
</comment>
<dbReference type="OrthoDB" id="446168at2759"/>
<gene>
    <name evidence="1" type="ORF">L596_001334</name>
</gene>
<dbReference type="STRING" id="34508.A0A4U8UL59"/>
<organism evidence="1 2">
    <name type="scientific">Steinernema carpocapsae</name>
    <name type="common">Entomopathogenic nematode</name>
    <dbReference type="NCBI Taxonomy" id="34508"/>
    <lineage>
        <taxon>Eukaryota</taxon>
        <taxon>Metazoa</taxon>
        <taxon>Ecdysozoa</taxon>
        <taxon>Nematoda</taxon>
        <taxon>Chromadorea</taxon>
        <taxon>Rhabditida</taxon>
        <taxon>Tylenchina</taxon>
        <taxon>Panagrolaimomorpha</taxon>
        <taxon>Strongyloidoidea</taxon>
        <taxon>Steinernematidae</taxon>
        <taxon>Steinernema</taxon>
    </lineage>
</organism>
<dbReference type="InterPro" id="IPR027417">
    <property type="entry name" value="P-loop_NTPase"/>
</dbReference>
<accession>A0A4U8UL59</accession>
<dbReference type="Gene3D" id="3.40.50.300">
    <property type="entry name" value="P-loop containing nucleotide triphosphate hydrolases"/>
    <property type="match status" value="1"/>
</dbReference>
<evidence type="ECO:0000313" key="1">
    <source>
        <dbReference type="EMBL" id="TMS33612.1"/>
    </source>
</evidence>
<reference evidence="1 2" key="2">
    <citation type="journal article" date="2019" name="G3 (Bethesda)">
        <title>Hybrid Assembly of the Genome of the Entomopathogenic Nematode Steinernema carpocapsae Identifies the X-Chromosome.</title>
        <authorList>
            <person name="Serra L."/>
            <person name="Macchietto M."/>
            <person name="Macias-Munoz A."/>
            <person name="McGill C.J."/>
            <person name="Rodriguez I.M."/>
            <person name="Rodriguez B."/>
            <person name="Murad R."/>
            <person name="Mortazavi A."/>
        </authorList>
    </citation>
    <scope>NUCLEOTIDE SEQUENCE [LARGE SCALE GENOMIC DNA]</scope>
    <source>
        <strain evidence="1 2">ALL</strain>
    </source>
</reference>
<keyword evidence="2" id="KW-1185">Reference proteome</keyword>
<dbReference type="AlphaFoldDB" id="A0A4U8UL59"/>
<proteinExistence type="predicted"/>
<dbReference type="EMBL" id="AZBU02000001">
    <property type="protein sequence ID" value="TMS33612.1"/>
    <property type="molecule type" value="Genomic_DNA"/>
</dbReference>
<name>A0A4U8UL59_STECR</name>
<dbReference type="Proteomes" id="UP000298663">
    <property type="component" value="Unassembled WGS sequence"/>
</dbReference>
<protein>
    <submittedName>
        <fullName evidence="1">Uncharacterized protein</fullName>
    </submittedName>
</protein>
<reference evidence="1 2" key="1">
    <citation type="journal article" date="2015" name="Genome Biol.">
        <title>Comparative genomics of Steinernema reveals deeply conserved gene regulatory networks.</title>
        <authorList>
            <person name="Dillman A.R."/>
            <person name="Macchietto M."/>
            <person name="Porter C.F."/>
            <person name="Rogers A."/>
            <person name="Williams B."/>
            <person name="Antoshechkin I."/>
            <person name="Lee M.M."/>
            <person name="Goodwin Z."/>
            <person name="Lu X."/>
            <person name="Lewis E.E."/>
            <person name="Goodrich-Blair H."/>
            <person name="Stock S.P."/>
            <person name="Adams B.J."/>
            <person name="Sternberg P.W."/>
            <person name="Mortazavi A."/>
        </authorList>
    </citation>
    <scope>NUCLEOTIDE SEQUENCE [LARGE SCALE GENOMIC DNA]</scope>
    <source>
        <strain evidence="1 2">ALL</strain>
    </source>
</reference>
<sequence length="106" mass="12264">MQLVGQCDGKSQMFLGWLRDWRLQYWLDNGRILKVALFPGPPSIEKTTCAAIACKRLRIEMLELNASRSKKCLFYDFCSDFLRLGLGEPSENPLKRSFFVRVYSPP</sequence>